<keyword evidence="2 3" id="KW-0342">GTP-binding</keyword>
<dbReference type="InterPro" id="IPR027417">
    <property type="entry name" value="P-loop_NTPase"/>
</dbReference>
<dbReference type="Ensembl" id="ENSHCOT00000001869.1">
    <property type="protein sequence ID" value="ENSHCOP00000007512.1"/>
    <property type="gene ID" value="ENSHCOG00000009553.1"/>
</dbReference>
<keyword evidence="4" id="KW-0479">Metal-binding</keyword>
<dbReference type="SUPFAM" id="SSF52540">
    <property type="entry name" value="P-loop containing nucleoside triphosphate hydrolases"/>
    <property type="match status" value="1"/>
</dbReference>
<evidence type="ECO:0000313" key="5">
    <source>
        <dbReference type="Ensembl" id="ENSHCOP00000007512.1"/>
    </source>
</evidence>
<dbReference type="Gene3D" id="3.40.50.300">
    <property type="entry name" value="P-loop containing nucleotide triphosphate hydrolases"/>
    <property type="match status" value="1"/>
</dbReference>
<evidence type="ECO:0000256" key="2">
    <source>
        <dbReference type="ARBA" id="ARBA00023134"/>
    </source>
</evidence>
<dbReference type="AlphaFoldDB" id="A0A3Q2XTI6"/>
<dbReference type="STRING" id="109280.ENSHCOP00000007512"/>
<keyword evidence="1 3" id="KW-0547">Nucleotide-binding</keyword>
<proteinExistence type="predicted"/>
<feature type="binding site" evidence="3">
    <location>
        <begin position="17"/>
        <end position="24"/>
    </location>
    <ligand>
        <name>GTP</name>
        <dbReference type="ChEBI" id="CHEBI:37565"/>
    </ligand>
</feature>
<dbReference type="GeneTree" id="ENSGT00940000176999"/>
<keyword evidence="6" id="KW-1185">Reference proteome</keyword>
<evidence type="ECO:0008006" key="7">
    <source>
        <dbReference type="Google" id="ProtNLM"/>
    </source>
</evidence>
<feature type="binding site" evidence="4">
    <location>
        <position position="41"/>
    </location>
    <ligand>
        <name>Mg(2+)</name>
        <dbReference type="ChEBI" id="CHEBI:18420"/>
    </ligand>
</feature>
<dbReference type="GO" id="GO:0046872">
    <property type="term" value="F:metal ion binding"/>
    <property type="evidence" value="ECO:0007669"/>
    <property type="project" value="UniProtKB-KW"/>
</dbReference>
<sequence>MGQRGSTQPEARVLILGLDNAGKSTLLYKMKHDKLVGTVPTVGFNVEMFDVKRKKKNFALTVWDVDAADKYSSLLCIPETGVMDIRHLK</sequence>
<accession>A0A3Q2XTI6</accession>
<dbReference type="GO" id="GO:0005525">
    <property type="term" value="F:GTP binding"/>
    <property type="evidence" value="ECO:0007669"/>
    <property type="project" value="UniProtKB-KW"/>
</dbReference>
<dbReference type="OMA" id="GQHESKS"/>
<reference evidence="5" key="2">
    <citation type="submission" date="2025-09" db="UniProtKB">
        <authorList>
            <consortium name="Ensembl"/>
        </authorList>
    </citation>
    <scope>IDENTIFICATION</scope>
</reference>
<dbReference type="GO" id="GO:0003924">
    <property type="term" value="F:GTPase activity"/>
    <property type="evidence" value="ECO:0007669"/>
    <property type="project" value="InterPro"/>
</dbReference>
<organism evidence="5 6">
    <name type="scientific">Hippocampus comes</name>
    <name type="common">Tiger tail seahorse</name>
    <dbReference type="NCBI Taxonomy" id="109280"/>
    <lineage>
        <taxon>Eukaryota</taxon>
        <taxon>Metazoa</taxon>
        <taxon>Chordata</taxon>
        <taxon>Craniata</taxon>
        <taxon>Vertebrata</taxon>
        <taxon>Euteleostomi</taxon>
        <taxon>Actinopterygii</taxon>
        <taxon>Neopterygii</taxon>
        <taxon>Teleostei</taxon>
        <taxon>Neoteleostei</taxon>
        <taxon>Acanthomorphata</taxon>
        <taxon>Syngnathiaria</taxon>
        <taxon>Syngnathiformes</taxon>
        <taxon>Syngnathoidei</taxon>
        <taxon>Syngnathidae</taxon>
        <taxon>Hippocampus</taxon>
    </lineage>
</organism>
<reference evidence="5" key="1">
    <citation type="submission" date="2025-08" db="UniProtKB">
        <authorList>
            <consortium name="Ensembl"/>
        </authorList>
    </citation>
    <scope>IDENTIFICATION</scope>
</reference>
<evidence type="ECO:0000313" key="6">
    <source>
        <dbReference type="Proteomes" id="UP000264820"/>
    </source>
</evidence>
<name>A0A3Q2XTI6_HIPCM</name>
<dbReference type="PANTHER" id="PTHR11711">
    <property type="entry name" value="ADP RIBOSYLATION FACTOR-RELATED"/>
    <property type="match status" value="1"/>
</dbReference>
<feature type="binding site" evidence="4">
    <location>
        <position position="24"/>
    </location>
    <ligand>
        <name>Mg(2+)</name>
        <dbReference type="ChEBI" id="CHEBI:18420"/>
    </ligand>
</feature>
<dbReference type="InterPro" id="IPR024156">
    <property type="entry name" value="Small_GTPase_ARF"/>
</dbReference>
<dbReference type="Proteomes" id="UP000264820">
    <property type="component" value="Unplaced"/>
</dbReference>
<dbReference type="Pfam" id="PF00025">
    <property type="entry name" value="Arf"/>
    <property type="match status" value="1"/>
</dbReference>
<keyword evidence="4" id="KW-0460">Magnesium</keyword>
<evidence type="ECO:0000256" key="1">
    <source>
        <dbReference type="ARBA" id="ARBA00022741"/>
    </source>
</evidence>
<dbReference type="InterPro" id="IPR006689">
    <property type="entry name" value="Small_GTPase_ARF/SAR"/>
</dbReference>
<evidence type="ECO:0000256" key="3">
    <source>
        <dbReference type="PIRSR" id="PIRSR606689-1"/>
    </source>
</evidence>
<protein>
    <recommendedName>
        <fullName evidence="7">ADP-ribosylation factor-like 14</fullName>
    </recommendedName>
</protein>
<evidence type="ECO:0000256" key="4">
    <source>
        <dbReference type="PIRSR" id="PIRSR606689-2"/>
    </source>
</evidence>